<evidence type="ECO:0000313" key="4">
    <source>
        <dbReference type="Proteomes" id="UP000024635"/>
    </source>
</evidence>
<organism evidence="3 4">
    <name type="scientific">Ancylostoma ceylanicum</name>
    <dbReference type="NCBI Taxonomy" id="53326"/>
    <lineage>
        <taxon>Eukaryota</taxon>
        <taxon>Metazoa</taxon>
        <taxon>Ecdysozoa</taxon>
        <taxon>Nematoda</taxon>
        <taxon>Chromadorea</taxon>
        <taxon>Rhabditida</taxon>
        <taxon>Rhabditina</taxon>
        <taxon>Rhabditomorpha</taxon>
        <taxon>Strongyloidea</taxon>
        <taxon>Ancylostomatidae</taxon>
        <taxon>Ancylostomatinae</taxon>
        <taxon>Ancylostoma</taxon>
    </lineage>
</organism>
<dbReference type="AlphaFoldDB" id="A0A016TAT3"/>
<evidence type="ECO:0000256" key="1">
    <source>
        <dbReference type="ARBA" id="ARBA00010979"/>
    </source>
</evidence>
<dbReference type="PANTHER" id="PTHR13237">
    <property type="entry name" value="SOMETHING ABOUT SILENCING PROTEIN 10-RELATED"/>
    <property type="match status" value="1"/>
</dbReference>
<evidence type="ECO:0000256" key="2">
    <source>
        <dbReference type="SAM" id="MobiDB-lite"/>
    </source>
</evidence>
<comment type="caution">
    <text evidence="3">The sequence shown here is derived from an EMBL/GenBank/DDBJ whole genome shotgun (WGS) entry which is preliminary data.</text>
</comment>
<protein>
    <recommendedName>
        <fullName evidence="5">Neuroguidin</fullName>
    </recommendedName>
</protein>
<dbReference type="EMBL" id="JARK01001456">
    <property type="protein sequence ID" value="EYB99795.1"/>
    <property type="molecule type" value="Genomic_DNA"/>
</dbReference>
<dbReference type="GO" id="GO:0000462">
    <property type="term" value="P:maturation of SSU-rRNA from tricistronic rRNA transcript (SSU-rRNA, 5.8S rRNA, LSU-rRNA)"/>
    <property type="evidence" value="ECO:0007669"/>
    <property type="project" value="TreeGrafter"/>
</dbReference>
<accession>A0A016TAT3</accession>
<feature type="region of interest" description="Disordered" evidence="2">
    <location>
        <begin position="132"/>
        <end position="173"/>
    </location>
</feature>
<reference evidence="4" key="1">
    <citation type="journal article" date="2015" name="Nat. Genet.">
        <title>The genome and transcriptome of the zoonotic hookworm Ancylostoma ceylanicum identify infection-specific gene families.</title>
        <authorList>
            <person name="Schwarz E.M."/>
            <person name="Hu Y."/>
            <person name="Antoshechkin I."/>
            <person name="Miller M.M."/>
            <person name="Sternberg P.W."/>
            <person name="Aroian R.V."/>
        </authorList>
    </citation>
    <scope>NUCLEOTIDE SEQUENCE</scope>
    <source>
        <strain evidence="4">HY135</strain>
    </source>
</reference>
<comment type="similarity">
    <text evidence="1">Belongs to the SAS10 family.</text>
</comment>
<name>A0A016TAT3_9BILA</name>
<evidence type="ECO:0000313" key="3">
    <source>
        <dbReference type="EMBL" id="EYB99795.1"/>
    </source>
</evidence>
<evidence type="ECO:0008006" key="5">
    <source>
        <dbReference type="Google" id="ProtNLM"/>
    </source>
</evidence>
<dbReference type="PANTHER" id="PTHR13237:SF9">
    <property type="entry name" value="NEUROGUIDIN"/>
    <property type="match status" value="1"/>
</dbReference>
<gene>
    <name evidence="3" type="primary">Acey_s0120.g946</name>
    <name evidence="3" type="synonym">Acey-lpd-2</name>
    <name evidence="3" type="ORF">Y032_0120g946</name>
</gene>
<proteinExistence type="inferred from homology"/>
<dbReference type="GO" id="GO:0032040">
    <property type="term" value="C:small-subunit processome"/>
    <property type="evidence" value="ECO:0007669"/>
    <property type="project" value="TreeGrafter"/>
</dbReference>
<dbReference type="Pfam" id="PF04000">
    <property type="entry name" value="Sas10_Utp3"/>
    <property type="match status" value="1"/>
</dbReference>
<dbReference type="OrthoDB" id="203440at2759"/>
<feature type="compositionally biased region" description="Acidic residues" evidence="2">
    <location>
        <begin position="151"/>
        <end position="167"/>
    </location>
</feature>
<dbReference type="Proteomes" id="UP000024635">
    <property type="component" value="Unassembled WGS sequence"/>
</dbReference>
<feature type="compositionally biased region" description="Basic residues" evidence="2">
    <location>
        <begin position="390"/>
        <end position="417"/>
    </location>
</feature>
<keyword evidence="4" id="KW-1185">Reference proteome</keyword>
<dbReference type="InterPro" id="IPR007146">
    <property type="entry name" value="Sas10/Utp3/C1D"/>
</dbReference>
<sequence length="417" mass="48121">MPDALLVYSSSYLQQKIVIRTDCMGDEENSIKFAKVVRDCVKTSSEAVENVEKFLAALKNTGKDLEGISLLDVKNREMISYMAELSLLMSHISCGKSISEHPAVFRASKHRTILERIRPIEQKMKSQIDRLTQGIHNGEVKAPPRARPDQMEFDDDSESEEDEVGKEEEEKKTKKYVPPKMMAVRYEEEENEKETKAVERAKRRALQSSLVQELRQQYSDAPEEFREKSRRKYEADKERERFEEDHFVRLRMSKAEKKRERLQNRDNAIDDLFNFGNYMMRDESGEALSNSKKRLNCFPFLYPALVRLKAAPTEILDSELRETRVAVAATPAFQLPDAPVNAIAMGGLTKFMRGMRTIHRVSWRDARTPHGGALVCAFETWKASRTGGPRGKKSRFDRKKSQKLKAKSKHKAIKRRQ</sequence>
<dbReference type="STRING" id="53326.A0A016TAT3"/>
<feature type="region of interest" description="Disordered" evidence="2">
    <location>
        <begin position="384"/>
        <end position="417"/>
    </location>
</feature>